<comment type="caution">
    <text evidence="2">The sequence shown here is derived from an EMBL/GenBank/DDBJ whole genome shotgun (WGS) entry which is preliminary data.</text>
</comment>
<evidence type="ECO:0000313" key="3">
    <source>
        <dbReference type="Proteomes" id="UP000746747"/>
    </source>
</evidence>
<dbReference type="EMBL" id="CAKAEH010000107">
    <property type="protein sequence ID" value="CAG9529857.1"/>
    <property type="molecule type" value="Genomic_DNA"/>
</dbReference>
<feature type="region of interest" description="Disordered" evidence="1">
    <location>
        <begin position="452"/>
        <end position="480"/>
    </location>
</feature>
<feature type="compositionally biased region" description="Polar residues" evidence="1">
    <location>
        <begin position="462"/>
        <end position="477"/>
    </location>
</feature>
<organism evidence="2 3">
    <name type="scientific">Cercopithifilaria johnstoni</name>
    <dbReference type="NCBI Taxonomy" id="2874296"/>
    <lineage>
        <taxon>Eukaryota</taxon>
        <taxon>Metazoa</taxon>
        <taxon>Ecdysozoa</taxon>
        <taxon>Nematoda</taxon>
        <taxon>Chromadorea</taxon>
        <taxon>Rhabditida</taxon>
        <taxon>Spirurina</taxon>
        <taxon>Spiruromorpha</taxon>
        <taxon>Filarioidea</taxon>
        <taxon>Onchocercidae</taxon>
        <taxon>Cercopithifilaria</taxon>
    </lineage>
</organism>
<evidence type="ECO:0000256" key="1">
    <source>
        <dbReference type="SAM" id="MobiDB-lite"/>
    </source>
</evidence>
<protein>
    <submittedName>
        <fullName evidence="2">Uncharacterized protein</fullName>
    </submittedName>
</protein>
<name>A0A8J2LN67_9BILA</name>
<dbReference type="OrthoDB" id="5875263at2759"/>
<reference evidence="2" key="1">
    <citation type="submission" date="2021-09" db="EMBL/GenBank/DDBJ databases">
        <authorList>
            <consortium name="Pathogen Informatics"/>
        </authorList>
    </citation>
    <scope>NUCLEOTIDE SEQUENCE</scope>
</reference>
<evidence type="ECO:0000313" key="2">
    <source>
        <dbReference type="EMBL" id="CAG9529857.1"/>
    </source>
</evidence>
<proteinExistence type="predicted"/>
<sequence length="518" mass="56887">MEQHPFYIPTIIALPTLPNSSSDITFESTTLYYSVAPISYTINVTSSNPYRDGIVNEANVSRERLYPLSTDICLNQNESSNNDKEFNDGNLWKNCRSTEMLKYSLNNTNDSQTNIAPQQSLLSSNLRSNVVLQLLPLSSTMQANTTIQPLPSSSTLQANCAVQRLPLSSNQQLNPLQPLPLSSTIQANTMIQLLPSSSTPQTNRAVSSSQQLKVTSQPLPLSSTIQANTMIQLLPSSSTPQTNRAVSSSQQLKVTLQPTPLSSTMQANTMIQLLPSSSTPQTNRAVSSNQQLKVTLQPTSLSSAMQADVTTLQLPLCSSPQVNVALLQLPTSSNLQTNIATQSFSLPSTKFLQATDEFQQNSPLIKKIRLLHDQATHHARLAQDAWEEARAIAVSLNMPPPSLPDAVDFMTHNYLKYQKQWNLVKNADEQENVKPGLSKIVKVENSTSSLLGHQSISKRIKPPSSTANSTSDSNFNKLPSKMSRMEKNVCKYVSTEFTTNMTSEMIDQQLPTTSLQSS</sequence>
<dbReference type="AlphaFoldDB" id="A0A8J2LN67"/>
<dbReference type="Proteomes" id="UP000746747">
    <property type="component" value="Unassembled WGS sequence"/>
</dbReference>
<keyword evidence="3" id="KW-1185">Reference proteome</keyword>
<gene>
    <name evidence="2" type="ORF">CJOHNSTONI_LOCUS404</name>
</gene>
<accession>A0A8J2LN67</accession>